<gene>
    <name evidence="2" type="ORF">TM5383_01940</name>
</gene>
<dbReference type="AlphaFoldDB" id="A0A0P1GQ69"/>
<keyword evidence="1" id="KW-1133">Transmembrane helix</keyword>
<evidence type="ECO:0000313" key="2">
    <source>
        <dbReference type="EMBL" id="CUH84728.1"/>
    </source>
</evidence>
<keyword evidence="1" id="KW-0472">Membrane</keyword>
<dbReference type="EMBL" id="CYSF01000007">
    <property type="protein sequence ID" value="CUH84728.1"/>
    <property type="molecule type" value="Genomic_DNA"/>
</dbReference>
<protein>
    <submittedName>
        <fullName evidence="2">Uncharacterized protein</fullName>
    </submittedName>
</protein>
<keyword evidence="1" id="KW-0812">Transmembrane</keyword>
<name>A0A0P1GQ69_9RHOB</name>
<evidence type="ECO:0000256" key="1">
    <source>
        <dbReference type="SAM" id="Phobius"/>
    </source>
</evidence>
<accession>A0A0P1GQ69</accession>
<dbReference type="STRING" id="340021.TM5383_01940"/>
<dbReference type="Proteomes" id="UP000051681">
    <property type="component" value="Unassembled WGS sequence"/>
</dbReference>
<sequence>MSTALRKYERLEATALWRAGPDEQRREVIVSIGRATLVMSDMQDRPLTHWSLPALVRANPGEVPAIYHPDGDAAETLELGADEDAMVEAIETLQRAIHKRRPRSGRLRWGLMGGSLASVLAVCAFWLPGALVDHAASVLPTSQQQVIGSALLERLQAQTSTQQCDNRRNRASLDRLAARLQPIAQNDLRIAVLRGDQPATLMLPGNLLVINAELLERHDDPDVAAGYILAELLRAQSNDPLHRDLSASGLIATLRLMTTGDLDARSLDQRAAELARSHAPAFPQDPAARTTWDNALIAAFRLVEVKSSPYGYALDPTGETTLSLIEADPYPQSAPRPVLTDGDWLRLQAICEG</sequence>
<evidence type="ECO:0000313" key="3">
    <source>
        <dbReference type="Proteomes" id="UP000051681"/>
    </source>
</evidence>
<feature type="transmembrane region" description="Helical" evidence="1">
    <location>
        <begin position="109"/>
        <end position="127"/>
    </location>
</feature>
<dbReference type="RefSeq" id="WP_058318795.1">
    <property type="nucleotide sequence ID" value="NZ_CYSF01000007.1"/>
</dbReference>
<keyword evidence="3" id="KW-1185">Reference proteome</keyword>
<reference evidence="2 3" key="1">
    <citation type="submission" date="2015-09" db="EMBL/GenBank/DDBJ databases">
        <authorList>
            <consortium name="Swine Surveillance"/>
        </authorList>
    </citation>
    <scope>NUCLEOTIDE SEQUENCE [LARGE SCALE GENOMIC DNA]</scope>
    <source>
        <strain evidence="2 3">CECT 8383</strain>
    </source>
</reference>
<proteinExistence type="predicted"/>
<dbReference type="OrthoDB" id="7822309at2"/>
<organism evidence="2 3">
    <name type="scientific">Thalassovita mediterranea</name>
    <dbReference type="NCBI Taxonomy" id="340021"/>
    <lineage>
        <taxon>Bacteria</taxon>
        <taxon>Pseudomonadati</taxon>
        <taxon>Pseudomonadota</taxon>
        <taxon>Alphaproteobacteria</taxon>
        <taxon>Rhodobacterales</taxon>
        <taxon>Roseobacteraceae</taxon>
        <taxon>Thalassovita</taxon>
    </lineage>
</organism>